<feature type="region of interest" description="Disordered" evidence="1">
    <location>
        <begin position="239"/>
        <end position="260"/>
    </location>
</feature>
<evidence type="ECO:0000313" key="3">
    <source>
        <dbReference type="Proteomes" id="UP000827892"/>
    </source>
</evidence>
<name>A0AAE9CTL4_CAEBR</name>
<feature type="region of interest" description="Disordered" evidence="1">
    <location>
        <begin position="384"/>
        <end position="424"/>
    </location>
</feature>
<accession>A0AAE9CTL4</accession>
<protein>
    <submittedName>
        <fullName evidence="2">Uncharacterized protein</fullName>
    </submittedName>
</protein>
<reference evidence="2 3" key="1">
    <citation type="submission" date="2022-05" db="EMBL/GenBank/DDBJ databases">
        <title>Chromosome-level reference genomes for two strains of Caenorhabditis briggsae: an improved platform for comparative genomics.</title>
        <authorList>
            <person name="Stevens L."/>
            <person name="Andersen E.C."/>
        </authorList>
    </citation>
    <scope>NUCLEOTIDE SEQUENCE [LARGE SCALE GENOMIC DNA]</scope>
    <source>
        <strain evidence="2">QX1410_ONT</strain>
        <tissue evidence="2">Whole-organism</tissue>
    </source>
</reference>
<feature type="region of interest" description="Disordered" evidence="1">
    <location>
        <begin position="276"/>
        <end position="296"/>
    </location>
</feature>
<evidence type="ECO:0000313" key="2">
    <source>
        <dbReference type="EMBL" id="ULT80030.1"/>
    </source>
</evidence>
<proteinExistence type="predicted"/>
<dbReference type="EMBL" id="CP090896">
    <property type="protein sequence ID" value="ULT80030.1"/>
    <property type="molecule type" value="Genomic_DNA"/>
</dbReference>
<dbReference type="AlphaFoldDB" id="A0AAE9CTL4"/>
<feature type="compositionally biased region" description="Basic and acidic residues" evidence="1">
    <location>
        <begin position="15"/>
        <end position="24"/>
    </location>
</feature>
<feature type="region of interest" description="Disordered" evidence="1">
    <location>
        <begin position="1"/>
        <end position="28"/>
    </location>
</feature>
<dbReference type="Proteomes" id="UP000827892">
    <property type="component" value="Chromosome X"/>
</dbReference>
<feature type="compositionally biased region" description="Basic residues" evidence="1">
    <location>
        <begin position="395"/>
        <end position="404"/>
    </location>
</feature>
<evidence type="ECO:0000256" key="1">
    <source>
        <dbReference type="SAM" id="MobiDB-lite"/>
    </source>
</evidence>
<gene>
    <name evidence="2" type="ORF">L3Y34_010548</name>
</gene>
<feature type="compositionally biased region" description="Low complexity" evidence="1">
    <location>
        <begin position="246"/>
        <end position="255"/>
    </location>
</feature>
<feature type="compositionally biased region" description="Polar residues" evidence="1">
    <location>
        <begin position="284"/>
        <end position="296"/>
    </location>
</feature>
<sequence length="480" mass="55046">MIVIDEKPEEEEKEEKEGEMRSESDGEVAVAAKRWTRKTDKDDLQQPICHGWLIVCEGNPTKMMNKEVKLPWHAGYCVFDPRQSTMSCYKQEYPFVTKRLLQRNRTVRMDGDRSAFAKHWGLLPDHFGSPISGPHTIARSYTRHPKERIPTKERFFSISRIPSRLTKFSTVRGVPVEFFEILIERNLQILNLNPIYIYISIKYRRTLCSSVQLRNAERRKKDTRRKDEAGRIVIGRPRSPIERRVSASSHSSTGSMHRQGVHPNALHHLLLTNNNKKRSSTTTCAQSHRVPNTYSGGSATSSIPLYVNTQALAAEQLSKAEKRVSFKDLDMMSGRLSATTQQPSSSAAVHLRTGGGLHARKLHRCDTGDMSLLERYLSRENMHTPSPIPLEYHQQSHHSPRHVHFAQTQSRRPLQRDQRDDSAASIRKRLSRSCDHLSDHNFSPRLPPIRRKPTKHVPQTLSLVIHGTLCFLDVLCFVYC</sequence>
<organism evidence="2 3">
    <name type="scientific">Caenorhabditis briggsae</name>
    <dbReference type="NCBI Taxonomy" id="6238"/>
    <lineage>
        <taxon>Eukaryota</taxon>
        <taxon>Metazoa</taxon>
        <taxon>Ecdysozoa</taxon>
        <taxon>Nematoda</taxon>
        <taxon>Chromadorea</taxon>
        <taxon>Rhabditida</taxon>
        <taxon>Rhabditina</taxon>
        <taxon>Rhabditomorpha</taxon>
        <taxon>Rhabditoidea</taxon>
        <taxon>Rhabditidae</taxon>
        <taxon>Peloderinae</taxon>
        <taxon>Caenorhabditis</taxon>
    </lineage>
</organism>